<evidence type="ECO:0000256" key="2">
    <source>
        <dbReference type="ARBA" id="ARBA00022679"/>
    </source>
</evidence>
<dbReference type="RefSeq" id="WP_376976508.1">
    <property type="nucleotide sequence ID" value="NZ_JBHSDQ010000001.1"/>
</dbReference>
<organism evidence="4 5">
    <name type="scientific">Arthrobacter sedimenti</name>
    <dbReference type="NCBI Taxonomy" id="2694931"/>
    <lineage>
        <taxon>Bacteria</taxon>
        <taxon>Bacillati</taxon>
        <taxon>Actinomycetota</taxon>
        <taxon>Actinomycetes</taxon>
        <taxon>Micrococcales</taxon>
        <taxon>Micrococcaceae</taxon>
        <taxon>Arthrobacter</taxon>
    </lineage>
</organism>
<dbReference type="SUPFAM" id="SSF53756">
    <property type="entry name" value="UDP-Glycosyltransferase/glycogen phosphorylase"/>
    <property type="match status" value="1"/>
</dbReference>
<keyword evidence="5" id="KW-1185">Reference proteome</keyword>
<comment type="caution">
    <text evidence="4">The sequence shown here is derived from an EMBL/GenBank/DDBJ whole genome shotgun (WGS) entry which is preliminary data.</text>
</comment>
<keyword evidence="1 4" id="KW-0328">Glycosyltransferase</keyword>
<dbReference type="EMBL" id="JBHSDQ010000001">
    <property type="protein sequence ID" value="MFC4395235.1"/>
    <property type="molecule type" value="Genomic_DNA"/>
</dbReference>
<dbReference type="EC" id="2.4.-.-" evidence="4"/>
<accession>A0ABV8WGP2</accession>
<dbReference type="InterPro" id="IPR028098">
    <property type="entry name" value="Glyco_trans_4-like_N"/>
</dbReference>
<evidence type="ECO:0000313" key="4">
    <source>
        <dbReference type="EMBL" id="MFC4395235.1"/>
    </source>
</evidence>
<evidence type="ECO:0000313" key="5">
    <source>
        <dbReference type="Proteomes" id="UP001595778"/>
    </source>
</evidence>
<gene>
    <name evidence="4" type="ORF">ACFO0G_03960</name>
</gene>
<keyword evidence="2 4" id="KW-0808">Transferase</keyword>
<dbReference type="Proteomes" id="UP001595778">
    <property type="component" value="Unassembled WGS sequence"/>
</dbReference>
<dbReference type="GO" id="GO:0016757">
    <property type="term" value="F:glycosyltransferase activity"/>
    <property type="evidence" value="ECO:0007669"/>
    <property type="project" value="UniProtKB-KW"/>
</dbReference>
<dbReference type="Gene3D" id="3.40.50.2000">
    <property type="entry name" value="Glycogen Phosphorylase B"/>
    <property type="match status" value="2"/>
</dbReference>
<dbReference type="PANTHER" id="PTHR12526:SF630">
    <property type="entry name" value="GLYCOSYLTRANSFERASE"/>
    <property type="match status" value="1"/>
</dbReference>
<protein>
    <submittedName>
        <fullName evidence="4">Glycosyltransferase family 4 protein</fullName>
        <ecNumber evidence="4">2.4.-.-</ecNumber>
    </submittedName>
</protein>
<dbReference type="Pfam" id="PF13692">
    <property type="entry name" value="Glyco_trans_1_4"/>
    <property type="match status" value="1"/>
</dbReference>
<proteinExistence type="predicted"/>
<sequence length="376" mass="40860">MKILFASHSAALAGAEQSLLHLVREATERGHTGTVVLPEPGPLADRLREVSESFNVLILPNRLWIGRRFNVVVGAVRLMQAISDVPRYLAHLRSGNYAAVVVNSSVSPVPLIAARLAKVPVLQIVRESLLTNPMLKSALPKSIVKRLIHTYSSSVICISQYVAAQYSYPCQIVYPQVDRRFFGTNSKRPPIQDLPPFRAVICGTLSPEKGQADAVRAISIARSLGTDVELDIYGDGRAQDIHQLESLIDHLKVRDFVKLRGSTSDMLSVYQGADVAVVCSRNEGFGKVTAEAVLTGRPVIAYGLGGTSEILEYGGGILTAPSPNDMGAALHRVFAQPGLLARLQDEAHASPIRTRLSRSAQLVIDSVEELRPRQTH</sequence>
<feature type="domain" description="Glycosyltransferase subfamily 4-like N-terminal" evidence="3">
    <location>
        <begin position="14"/>
        <end position="166"/>
    </location>
</feature>
<name>A0ABV8WGP2_9MICC</name>
<evidence type="ECO:0000256" key="1">
    <source>
        <dbReference type="ARBA" id="ARBA00022676"/>
    </source>
</evidence>
<evidence type="ECO:0000259" key="3">
    <source>
        <dbReference type="Pfam" id="PF13579"/>
    </source>
</evidence>
<dbReference type="Pfam" id="PF13579">
    <property type="entry name" value="Glyco_trans_4_4"/>
    <property type="match status" value="1"/>
</dbReference>
<reference evidence="5" key="1">
    <citation type="journal article" date="2019" name="Int. J. Syst. Evol. Microbiol.">
        <title>The Global Catalogue of Microorganisms (GCM) 10K type strain sequencing project: providing services to taxonomists for standard genome sequencing and annotation.</title>
        <authorList>
            <consortium name="The Broad Institute Genomics Platform"/>
            <consortium name="The Broad Institute Genome Sequencing Center for Infectious Disease"/>
            <person name="Wu L."/>
            <person name="Ma J."/>
        </authorList>
    </citation>
    <scope>NUCLEOTIDE SEQUENCE [LARGE SCALE GENOMIC DNA]</scope>
    <source>
        <strain evidence="5">PJ61</strain>
    </source>
</reference>
<dbReference type="CDD" id="cd03801">
    <property type="entry name" value="GT4_PimA-like"/>
    <property type="match status" value="1"/>
</dbReference>
<dbReference type="PANTHER" id="PTHR12526">
    <property type="entry name" value="GLYCOSYLTRANSFERASE"/>
    <property type="match status" value="1"/>
</dbReference>